<dbReference type="InterPro" id="IPR036397">
    <property type="entry name" value="RNaseH_sf"/>
</dbReference>
<proteinExistence type="predicted"/>
<keyword evidence="2" id="KW-0378">Hydrolase</keyword>
<dbReference type="GO" id="GO:0003676">
    <property type="term" value="F:nucleic acid binding"/>
    <property type="evidence" value="ECO:0007669"/>
    <property type="project" value="InterPro"/>
</dbReference>
<evidence type="ECO:0000256" key="1">
    <source>
        <dbReference type="ARBA" id="ARBA00022722"/>
    </source>
</evidence>
<dbReference type="GO" id="GO:0008408">
    <property type="term" value="F:3'-5' exonuclease activity"/>
    <property type="evidence" value="ECO:0007669"/>
    <property type="project" value="TreeGrafter"/>
</dbReference>
<gene>
    <name evidence="3" type="ORF">FSB_LOCUS37359</name>
</gene>
<keyword evidence="1" id="KW-0540">Nuclease</keyword>
<dbReference type="InterPro" id="IPR012337">
    <property type="entry name" value="RNaseH-like_sf"/>
</dbReference>
<dbReference type="GO" id="GO:0005634">
    <property type="term" value="C:nucleus"/>
    <property type="evidence" value="ECO:0007669"/>
    <property type="project" value="TreeGrafter"/>
</dbReference>
<evidence type="ECO:0008006" key="4">
    <source>
        <dbReference type="Google" id="ProtNLM"/>
    </source>
</evidence>
<organism evidence="3">
    <name type="scientific">Fagus sylvatica</name>
    <name type="common">Beechnut</name>
    <dbReference type="NCBI Taxonomy" id="28930"/>
    <lineage>
        <taxon>Eukaryota</taxon>
        <taxon>Viridiplantae</taxon>
        <taxon>Streptophyta</taxon>
        <taxon>Embryophyta</taxon>
        <taxon>Tracheophyta</taxon>
        <taxon>Spermatophyta</taxon>
        <taxon>Magnoliopsida</taxon>
        <taxon>eudicotyledons</taxon>
        <taxon>Gunneridae</taxon>
        <taxon>Pentapetalae</taxon>
        <taxon>rosids</taxon>
        <taxon>fabids</taxon>
        <taxon>Fagales</taxon>
        <taxon>Fagaceae</taxon>
        <taxon>Fagus</taxon>
    </lineage>
</organism>
<sequence length="164" mass="18552">MSLLSKLGNYEIEIHGAKVKVSIVENPSFVAFKIEELRSSLQMLQNRVVGLDIKFVETKQTSSIAKFLLLCVGTRCLIIKVLQLDYFPETLRQFLSDETICFLGTGMSNIVQELDSREIGMAIKQPICECPDWNAKVFSHEEIKYAIHNAYTSYVIGNKLLGML</sequence>
<evidence type="ECO:0000313" key="3">
    <source>
        <dbReference type="EMBL" id="SPD09477.1"/>
    </source>
</evidence>
<dbReference type="PANTHER" id="PTHR13620">
    <property type="entry name" value="3-5 EXONUCLEASE"/>
    <property type="match status" value="1"/>
</dbReference>
<dbReference type="InterPro" id="IPR051132">
    <property type="entry name" value="3-5_Exonuclease_domain"/>
</dbReference>
<reference evidence="3" key="1">
    <citation type="submission" date="2018-02" db="EMBL/GenBank/DDBJ databases">
        <authorList>
            <person name="Cohen D.B."/>
            <person name="Kent A.D."/>
        </authorList>
    </citation>
    <scope>NUCLEOTIDE SEQUENCE</scope>
</reference>
<accession>A0A2N9H4S3</accession>
<dbReference type="SUPFAM" id="SSF53098">
    <property type="entry name" value="Ribonuclease H-like"/>
    <property type="match status" value="1"/>
</dbReference>
<protein>
    <recommendedName>
        <fullName evidence="4">3'-5' exonuclease domain-containing protein</fullName>
    </recommendedName>
</protein>
<dbReference type="AlphaFoldDB" id="A0A2N9H4S3"/>
<dbReference type="Gene3D" id="3.30.420.10">
    <property type="entry name" value="Ribonuclease H-like superfamily/Ribonuclease H"/>
    <property type="match status" value="1"/>
</dbReference>
<dbReference type="PANTHER" id="PTHR13620:SF121">
    <property type="entry name" value="EMB|CAB82946.1-RELATED"/>
    <property type="match status" value="1"/>
</dbReference>
<name>A0A2N9H4S3_FAGSY</name>
<dbReference type="GO" id="GO:0005737">
    <property type="term" value="C:cytoplasm"/>
    <property type="evidence" value="ECO:0007669"/>
    <property type="project" value="TreeGrafter"/>
</dbReference>
<dbReference type="EMBL" id="OIVN01003203">
    <property type="protein sequence ID" value="SPD09477.1"/>
    <property type="molecule type" value="Genomic_DNA"/>
</dbReference>
<evidence type="ECO:0000256" key="2">
    <source>
        <dbReference type="ARBA" id="ARBA00022801"/>
    </source>
</evidence>